<sequence>MNNVTKIVAAMLVLLAVLLGGYAFVLATKPAPVAKPAAAPTPLSEKRIPVVVADKLLPGGVPIDTGALKVVELPIDPAGAYRATTDLAGKIPKFDIGPGTPVTESILVKGLTLLLNDGERAVAVPVDEVVGTGNRVSPGDFVDVFFTLKQGQDVTRTQARLLLSRLRVLTYGTASAAGDAPSDDGATVVRNNNPPPPARTAVLAVPTADVNRLLLATQNGKLQLVLRNPTDATAPDASLFPEPPPVLAGKNGLTKEQREALELADNQAYAGLELTGLSGGAVKRPAPVVQVRPRRPAPAPKVESNTVEVVRGTKREVVGF</sequence>
<comment type="caution">
    <text evidence="2">The sequence shown here is derived from an EMBL/GenBank/DDBJ whole genome shotgun (WGS) entry which is preliminary data.</text>
</comment>
<evidence type="ECO:0000259" key="1">
    <source>
        <dbReference type="SMART" id="SM00858"/>
    </source>
</evidence>
<dbReference type="AlphaFoldDB" id="A0A4Q7NEZ0"/>
<proteinExistence type="predicted"/>
<dbReference type="SMART" id="SM00858">
    <property type="entry name" value="SAF"/>
    <property type="match status" value="1"/>
</dbReference>
<dbReference type="InterPro" id="IPR031571">
    <property type="entry name" value="RcpC_dom"/>
</dbReference>
<keyword evidence="3" id="KW-1185">Reference proteome</keyword>
<dbReference type="Proteomes" id="UP000292445">
    <property type="component" value="Unassembled WGS sequence"/>
</dbReference>
<dbReference type="Pfam" id="PF16976">
    <property type="entry name" value="RcpC"/>
    <property type="match status" value="1"/>
</dbReference>
<gene>
    <name evidence="2" type="ORF">EV675_4263</name>
</gene>
<organism evidence="2 3">
    <name type="scientific">Pigmentiphaga kullae</name>
    <dbReference type="NCBI Taxonomy" id="151784"/>
    <lineage>
        <taxon>Bacteria</taxon>
        <taxon>Pseudomonadati</taxon>
        <taxon>Pseudomonadota</taxon>
        <taxon>Betaproteobacteria</taxon>
        <taxon>Burkholderiales</taxon>
        <taxon>Alcaligenaceae</taxon>
        <taxon>Pigmentiphaga</taxon>
    </lineage>
</organism>
<feature type="domain" description="SAF" evidence="1">
    <location>
        <begin position="48"/>
        <end position="108"/>
    </location>
</feature>
<protein>
    <submittedName>
        <fullName evidence="2">Pilus assembly protein CpaB</fullName>
    </submittedName>
</protein>
<dbReference type="InterPro" id="IPR013974">
    <property type="entry name" value="SAF"/>
</dbReference>
<evidence type="ECO:0000313" key="3">
    <source>
        <dbReference type="Proteomes" id="UP000292445"/>
    </source>
</evidence>
<dbReference type="CDD" id="cd11614">
    <property type="entry name" value="SAF_CpaB_FlgA_like"/>
    <property type="match status" value="1"/>
</dbReference>
<dbReference type="NCBIfam" id="TIGR03177">
    <property type="entry name" value="pilus_cpaB"/>
    <property type="match status" value="1"/>
</dbReference>
<accession>A0A4Q7NEZ0</accession>
<evidence type="ECO:0000313" key="2">
    <source>
        <dbReference type="EMBL" id="RZS81636.1"/>
    </source>
</evidence>
<dbReference type="EMBL" id="SGXC01000002">
    <property type="protein sequence ID" value="RZS81636.1"/>
    <property type="molecule type" value="Genomic_DNA"/>
</dbReference>
<name>A0A4Q7NEZ0_9BURK</name>
<dbReference type="InterPro" id="IPR017592">
    <property type="entry name" value="Pilus_assmbl_Flp-typ_CpaB"/>
</dbReference>
<reference evidence="2 3" key="1">
    <citation type="submission" date="2019-02" db="EMBL/GenBank/DDBJ databases">
        <title>Genomic Encyclopedia of Type Strains, Phase IV (KMG-IV): sequencing the most valuable type-strain genomes for metagenomic binning, comparative biology and taxonomic classification.</title>
        <authorList>
            <person name="Goeker M."/>
        </authorList>
    </citation>
    <scope>NUCLEOTIDE SEQUENCE [LARGE SCALE GENOMIC DNA]</scope>
    <source>
        <strain evidence="2 3">K24</strain>
    </source>
</reference>
<dbReference type="RefSeq" id="WP_130359546.1">
    <property type="nucleotide sequence ID" value="NZ_SGXC01000002.1"/>
</dbReference>
<dbReference type="OrthoDB" id="8776995at2"/>